<feature type="domain" description="PiggyBac transposable element-derived protein" evidence="2">
    <location>
        <begin position="1"/>
        <end position="244"/>
    </location>
</feature>
<dbReference type="GeneID" id="136088242"/>
<dbReference type="InterPro" id="IPR032718">
    <property type="entry name" value="PGBD4_Znf_C"/>
</dbReference>
<dbReference type="PANTHER" id="PTHR46599">
    <property type="entry name" value="PIGGYBAC TRANSPOSABLE ELEMENT-DERIVED PROTEIN 4"/>
    <property type="match status" value="1"/>
</dbReference>
<dbReference type="RefSeq" id="XP_065667999.1">
    <property type="nucleotide sequence ID" value="XM_065811927.1"/>
</dbReference>
<sequence>MLLNKFQLMLRFWHFINNEDSGSGRLCKIIGLLDHLSNTMDNIYCPNKNISIDESMMLWKGYLVFRQYVKNKRHNYGIKFYELCESDVVVLKVKIYSGEATLNKHLLGQTGAIVLDLMEKFLGKGYHLYTDNFYNSFELTKHMINQKTYICVTLRTDRKSNPKEFTKTKLKQGDVISRSREGAVVSKWKDKRDVLMISNLHSLQMIEVTNRRGEKKMKPNIIKGYNQCMSGVDRADQMFRELFVSDLFGERLNEIVPQITNNSFHYLSSILPNEKKKFPTKPCRVCSKIKRKKTRYECAVCENRPPLCIGECFRMYHSNEKFKHGIKTTLYDSRRIKYKEEDLNEFICTLKSNVAFLNKNNGIVYCVSDIFSFTVTSFRNFSSGSPLFHQLQLSANHDGLVLDEEAEYYYIIIEIKCPKTNKKLINLRMFV</sequence>
<evidence type="ECO:0000313" key="3">
    <source>
        <dbReference type="Proteomes" id="UP001652625"/>
    </source>
</evidence>
<keyword evidence="3" id="KW-1185">Reference proteome</keyword>
<reference evidence="4" key="1">
    <citation type="submission" date="2025-08" db="UniProtKB">
        <authorList>
            <consortium name="RefSeq"/>
        </authorList>
    </citation>
    <scope>IDENTIFICATION</scope>
</reference>
<dbReference type="Proteomes" id="UP001652625">
    <property type="component" value="Chromosome 12"/>
</dbReference>
<evidence type="ECO:0000313" key="4">
    <source>
        <dbReference type="RefSeq" id="XP_065667999.1"/>
    </source>
</evidence>
<protein>
    <submittedName>
        <fullName evidence="4">PiggyBac transposable element-derived protein 4-like</fullName>
    </submittedName>
</protein>
<evidence type="ECO:0000259" key="1">
    <source>
        <dbReference type="Pfam" id="PF13842"/>
    </source>
</evidence>
<dbReference type="Pfam" id="PF13842">
    <property type="entry name" value="zf-Tnp_2"/>
    <property type="match status" value="1"/>
</dbReference>
<dbReference type="InterPro" id="IPR029526">
    <property type="entry name" value="PGBD"/>
</dbReference>
<dbReference type="Pfam" id="PF13843">
    <property type="entry name" value="DDE_Tnp_1_7"/>
    <property type="match status" value="1"/>
</dbReference>
<organism evidence="3 4">
    <name type="scientific">Hydra vulgaris</name>
    <name type="common">Hydra</name>
    <name type="synonym">Hydra attenuata</name>
    <dbReference type="NCBI Taxonomy" id="6087"/>
    <lineage>
        <taxon>Eukaryota</taxon>
        <taxon>Metazoa</taxon>
        <taxon>Cnidaria</taxon>
        <taxon>Hydrozoa</taxon>
        <taxon>Hydroidolina</taxon>
        <taxon>Anthoathecata</taxon>
        <taxon>Aplanulata</taxon>
        <taxon>Hydridae</taxon>
        <taxon>Hydra</taxon>
    </lineage>
</organism>
<evidence type="ECO:0000259" key="2">
    <source>
        <dbReference type="Pfam" id="PF13843"/>
    </source>
</evidence>
<proteinExistence type="predicted"/>
<feature type="domain" description="PiggyBac transposable element-derived protein 4 C-terminal zinc-finger" evidence="1">
    <location>
        <begin position="276"/>
        <end position="317"/>
    </location>
</feature>
<gene>
    <name evidence="4" type="primary">LOC136088242</name>
</gene>
<dbReference type="PANTHER" id="PTHR46599:SF3">
    <property type="entry name" value="PIGGYBAC TRANSPOSABLE ELEMENT-DERIVED PROTEIN 4"/>
    <property type="match status" value="1"/>
</dbReference>
<accession>A0ABM4D192</accession>
<name>A0ABM4D192_HYDVU</name>